<proteinExistence type="predicted"/>
<feature type="region of interest" description="Disordered" evidence="1">
    <location>
        <begin position="1"/>
        <end position="25"/>
    </location>
</feature>
<accession>A0A7S4G7F3</accession>
<protein>
    <submittedName>
        <fullName evidence="2">Uncharacterized protein</fullName>
    </submittedName>
</protein>
<name>A0A7S4G7F3_9EUGL</name>
<dbReference type="AlphaFoldDB" id="A0A7S4G7F3"/>
<feature type="region of interest" description="Disordered" evidence="1">
    <location>
        <begin position="82"/>
        <end position="104"/>
    </location>
</feature>
<evidence type="ECO:0000256" key="1">
    <source>
        <dbReference type="SAM" id="MobiDB-lite"/>
    </source>
</evidence>
<reference evidence="2" key="1">
    <citation type="submission" date="2021-01" db="EMBL/GenBank/DDBJ databases">
        <authorList>
            <person name="Corre E."/>
            <person name="Pelletier E."/>
            <person name="Niang G."/>
            <person name="Scheremetjew M."/>
            <person name="Finn R."/>
            <person name="Kale V."/>
            <person name="Holt S."/>
            <person name="Cochrane G."/>
            <person name="Meng A."/>
            <person name="Brown T."/>
            <person name="Cohen L."/>
        </authorList>
    </citation>
    <scope>NUCLEOTIDE SEQUENCE</scope>
    <source>
        <strain evidence="2">CCMP1594</strain>
    </source>
</reference>
<dbReference type="EMBL" id="HBJA01112439">
    <property type="protein sequence ID" value="CAE0827566.1"/>
    <property type="molecule type" value="Transcribed_RNA"/>
</dbReference>
<sequence>MQRREWPLAYGSPPEKKSPGPPFSTVLQTAGGNTVTYTAALKGICPFMGLHLMFVDWFCLLFAHPPTLPLWAIFSLSQAHLSGSHNAPSQVSSTQWLSRETGRS</sequence>
<gene>
    <name evidence="2" type="ORF">EGYM00163_LOCUS38828</name>
</gene>
<organism evidence="2">
    <name type="scientific">Eutreptiella gymnastica</name>
    <dbReference type="NCBI Taxonomy" id="73025"/>
    <lineage>
        <taxon>Eukaryota</taxon>
        <taxon>Discoba</taxon>
        <taxon>Euglenozoa</taxon>
        <taxon>Euglenida</taxon>
        <taxon>Spirocuta</taxon>
        <taxon>Euglenophyceae</taxon>
        <taxon>Eutreptiales</taxon>
        <taxon>Eutreptiaceae</taxon>
        <taxon>Eutreptiella</taxon>
    </lineage>
</organism>
<evidence type="ECO:0000313" key="2">
    <source>
        <dbReference type="EMBL" id="CAE0827566.1"/>
    </source>
</evidence>